<evidence type="ECO:0000256" key="1">
    <source>
        <dbReference type="SAM" id="MobiDB-lite"/>
    </source>
</evidence>
<evidence type="ECO:0000313" key="3">
    <source>
        <dbReference type="Proteomes" id="UP000031036"/>
    </source>
</evidence>
<feature type="region of interest" description="Disordered" evidence="1">
    <location>
        <begin position="532"/>
        <end position="554"/>
    </location>
</feature>
<evidence type="ECO:0000313" key="2">
    <source>
        <dbReference type="EMBL" id="KHN84237.1"/>
    </source>
</evidence>
<sequence>MLERLLATILDKDQLRDQLIKDACSLRVVNTARFVASFYLGLPLLVAHSPDEPLPTLYEWPSHSSQVAHEIFDEVDRTSVGNEISEKYSHQFPAIILWLSKNYIETIYYADQFCDLKSQAMLRFLIDRTLGLDLLNEYCKSLVESAFEDLHELRVDMASLAKQERKWEAIVVASLEVDAVAGTLMVPFARQQLLTHMQHTFATMQPTVPQSSHLPRPPVYMLPTWNGEEGHEQANYFRLHVLVHAFATLLRESNVLVSCIDHCCLSFAASSSTQDDAAITMKKYKALLLLTGDDCLHESMGRWISEADVGDIKQICALFDYLRSKPSTTPTRSEYDVKNMHLWAHGFLTKKVLTNRASRNSLINMEQLPAVQVPQVSQSILCRAEFLAENWSYPVTYDERYIGMSLLLCPNLFVSANVQQIEANPSDASCVSVSRKLRRDMRSTVKRLEDADNSRLAHECLSERMAHLSNSGFEFIPTEASLQNSADAVLRLWPQRECTEADRQETKVERKLNAEVALLERKAARISEYIKSSRESVTRNSNASSRSKESGILVDAGSDGDLAVRVDSDKDLFSVPNSAFINDEIHSLDSTRSPDRPDIEPLDLGLLSPQPNVRAHSSSTQLPHAAANLSPATHSPDTGYFEESLPGWLKLIPVEKPRPLLSLQVQLSPKYNEDKPHSHDVISPKLAPDNNEAAGSLPSKPSNVSRKFELVTVMSPYQMPLLRDNG</sequence>
<gene>
    <name evidence="2" type="ORF">Tcan_05652</name>
</gene>
<feature type="region of interest" description="Disordered" evidence="1">
    <location>
        <begin position="671"/>
        <end position="704"/>
    </location>
</feature>
<protein>
    <submittedName>
        <fullName evidence="2">Uncharacterized protein</fullName>
    </submittedName>
</protein>
<comment type="caution">
    <text evidence="2">The sequence shown here is derived from an EMBL/GenBank/DDBJ whole genome shotgun (WGS) entry which is preliminary data.</text>
</comment>
<dbReference type="Proteomes" id="UP000031036">
    <property type="component" value="Unassembled WGS sequence"/>
</dbReference>
<dbReference type="EMBL" id="JPKZ01001028">
    <property type="protein sequence ID" value="KHN84237.1"/>
    <property type="molecule type" value="Genomic_DNA"/>
</dbReference>
<dbReference type="AlphaFoldDB" id="A0A0B2VSB2"/>
<reference evidence="2 3" key="1">
    <citation type="submission" date="2014-11" db="EMBL/GenBank/DDBJ databases">
        <title>Genetic blueprint of the zoonotic pathogen Toxocara canis.</title>
        <authorList>
            <person name="Zhu X.-Q."/>
            <person name="Korhonen P.K."/>
            <person name="Cai H."/>
            <person name="Young N.D."/>
            <person name="Nejsum P."/>
            <person name="von Samson-Himmelstjerna G."/>
            <person name="Boag P.R."/>
            <person name="Tan P."/>
            <person name="Li Q."/>
            <person name="Min J."/>
            <person name="Yang Y."/>
            <person name="Wang X."/>
            <person name="Fang X."/>
            <person name="Hall R.S."/>
            <person name="Hofmann A."/>
            <person name="Sternberg P.W."/>
            <person name="Jex A.R."/>
            <person name="Gasser R.B."/>
        </authorList>
    </citation>
    <scope>NUCLEOTIDE SEQUENCE [LARGE SCALE GENOMIC DNA]</scope>
    <source>
        <strain evidence="2">PN_DK_2014</strain>
    </source>
</reference>
<dbReference type="STRING" id="6265.A0A0B2VSB2"/>
<feature type="compositionally biased region" description="Basic and acidic residues" evidence="1">
    <location>
        <begin position="671"/>
        <end position="682"/>
    </location>
</feature>
<proteinExistence type="predicted"/>
<feature type="region of interest" description="Disordered" evidence="1">
    <location>
        <begin position="610"/>
        <end position="638"/>
    </location>
</feature>
<feature type="compositionally biased region" description="Polar residues" evidence="1">
    <location>
        <begin position="610"/>
        <end position="622"/>
    </location>
</feature>
<name>A0A0B2VSB2_TOXCA</name>
<accession>A0A0B2VSB2</accession>
<dbReference type="OMA" id="EYIARCW"/>
<organism evidence="2 3">
    <name type="scientific">Toxocara canis</name>
    <name type="common">Canine roundworm</name>
    <dbReference type="NCBI Taxonomy" id="6265"/>
    <lineage>
        <taxon>Eukaryota</taxon>
        <taxon>Metazoa</taxon>
        <taxon>Ecdysozoa</taxon>
        <taxon>Nematoda</taxon>
        <taxon>Chromadorea</taxon>
        <taxon>Rhabditida</taxon>
        <taxon>Spirurina</taxon>
        <taxon>Ascaridomorpha</taxon>
        <taxon>Ascaridoidea</taxon>
        <taxon>Toxocaridae</taxon>
        <taxon>Toxocara</taxon>
    </lineage>
</organism>
<dbReference type="OrthoDB" id="5876058at2759"/>
<keyword evidence="3" id="KW-1185">Reference proteome</keyword>